<name>A0ABW4Q341_9MICO</name>
<protein>
    <recommendedName>
        <fullName evidence="3">DUF317 domain-containing protein</fullName>
    </recommendedName>
</protein>
<dbReference type="EMBL" id="JBHUFL010000003">
    <property type="protein sequence ID" value="MFD1836136.1"/>
    <property type="molecule type" value="Genomic_DNA"/>
</dbReference>
<reference evidence="2" key="1">
    <citation type="journal article" date="2019" name="Int. J. Syst. Evol. Microbiol.">
        <title>The Global Catalogue of Microorganisms (GCM) 10K type strain sequencing project: providing services to taxonomists for standard genome sequencing and annotation.</title>
        <authorList>
            <consortium name="The Broad Institute Genomics Platform"/>
            <consortium name="The Broad Institute Genome Sequencing Center for Infectious Disease"/>
            <person name="Wu L."/>
            <person name="Ma J."/>
        </authorList>
    </citation>
    <scope>NUCLEOTIDE SEQUENCE [LARGE SCALE GENOMIC DNA]</scope>
    <source>
        <strain evidence="2">JCM 11650</strain>
    </source>
</reference>
<keyword evidence="2" id="KW-1185">Reference proteome</keyword>
<evidence type="ECO:0008006" key="3">
    <source>
        <dbReference type="Google" id="ProtNLM"/>
    </source>
</evidence>
<dbReference type="RefSeq" id="WP_343905442.1">
    <property type="nucleotide sequence ID" value="NZ_BAAAIS010000003.1"/>
</dbReference>
<evidence type="ECO:0000313" key="2">
    <source>
        <dbReference type="Proteomes" id="UP001597280"/>
    </source>
</evidence>
<proteinExistence type="predicted"/>
<sequence length="287" mass="31081">MELMEDVRAGDWLLARAGGWAQVDGVAGTGFEAYARILHPVPAWRVDPADTDSWGIPTTVEEGRWRWADVAARTGATMHPLVQWRSLTGGEQDPELPGDWSVQSPEQGLLDTDLLAALTEHLAPATSTPQQLVAGLWTGHGELHHGGVRFVALVTDGEADEQPDTAPVTEHAVPRDVRARALSGPFLDWPGREMLLFSTSARELADPSWPRTARWGWSEEWGAGMTPQLLWPAGHEWALASEIDWDSTIVAGSAELVAAILADPRLEAFPVGPEDALTEDSDLVNGS</sequence>
<organism evidence="1 2">
    <name type="scientific">Brachybacterium rhamnosum</name>
    <dbReference type="NCBI Taxonomy" id="173361"/>
    <lineage>
        <taxon>Bacteria</taxon>
        <taxon>Bacillati</taxon>
        <taxon>Actinomycetota</taxon>
        <taxon>Actinomycetes</taxon>
        <taxon>Micrococcales</taxon>
        <taxon>Dermabacteraceae</taxon>
        <taxon>Brachybacterium</taxon>
    </lineage>
</organism>
<comment type="caution">
    <text evidence="1">The sequence shown here is derived from an EMBL/GenBank/DDBJ whole genome shotgun (WGS) entry which is preliminary data.</text>
</comment>
<evidence type="ECO:0000313" key="1">
    <source>
        <dbReference type="EMBL" id="MFD1836136.1"/>
    </source>
</evidence>
<gene>
    <name evidence="1" type="ORF">ACFSDA_13785</name>
</gene>
<dbReference type="Proteomes" id="UP001597280">
    <property type="component" value="Unassembled WGS sequence"/>
</dbReference>
<accession>A0ABW4Q341</accession>